<dbReference type="GO" id="GO:0008146">
    <property type="term" value="F:sulfotransferase activity"/>
    <property type="evidence" value="ECO:0000318"/>
    <property type="project" value="GO_Central"/>
</dbReference>
<keyword evidence="6 11" id="KW-1133">Transmembrane helix</keyword>
<keyword evidence="12" id="KW-1185">Reference proteome</keyword>
<evidence type="ECO:0000256" key="2">
    <source>
        <dbReference type="ARBA" id="ARBA00008124"/>
    </source>
</evidence>
<organism evidence="12 13">
    <name type="scientific">Branchiostoma floridae</name>
    <name type="common">Florida lancelet</name>
    <name type="synonym">Amphioxus</name>
    <dbReference type="NCBI Taxonomy" id="7739"/>
    <lineage>
        <taxon>Eukaryota</taxon>
        <taxon>Metazoa</taxon>
        <taxon>Chordata</taxon>
        <taxon>Cephalochordata</taxon>
        <taxon>Leptocardii</taxon>
        <taxon>Amphioxiformes</taxon>
        <taxon>Branchiostomatidae</taxon>
        <taxon>Branchiostoma</taxon>
    </lineage>
</organism>
<evidence type="ECO:0000256" key="7">
    <source>
        <dbReference type="ARBA" id="ARBA00023034"/>
    </source>
</evidence>
<evidence type="ECO:0000256" key="6">
    <source>
        <dbReference type="ARBA" id="ARBA00022989"/>
    </source>
</evidence>
<evidence type="ECO:0000256" key="4">
    <source>
        <dbReference type="ARBA" id="ARBA00022692"/>
    </source>
</evidence>
<feature type="region of interest" description="Disordered" evidence="10">
    <location>
        <begin position="78"/>
        <end position="173"/>
    </location>
</feature>
<evidence type="ECO:0000256" key="3">
    <source>
        <dbReference type="ARBA" id="ARBA00022679"/>
    </source>
</evidence>
<keyword evidence="3" id="KW-0808">Transferase</keyword>
<comment type="subcellular location">
    <subcellularLocation>
        <location evidence="1">Golgi apparatus membrane</location>
        <topology evidence="1">Single-pass type II membrane protein</topology>
    </subcellularLocation>
</comment>
<protein>
    <submittedName>
        <fullName evidence="13">Galactosylceramide sulfotransferase-like isoform X1</fullName>
    </submittedName>
</protein>
<dbReference type="OMA" id="PPWSANK"/>
<feature type="compositionally biased region" description="Acidic residues" evidence="10">
    <location>
        <begin position="130"/>
        <end position="141"/>
    </location>
</feature>
<dbReference type="GO" id="GO:0000139">
    <property type="term" value="C:Golgi membrane"/>
    <property type="evidence" value="ECO:0007669"/>
    <property type="project" value="UniProtKB-SubCell"/>
</dbReference>
<dbReference type="PANTHER" id="PTHR14647">
    <property type="entry name" value="GALACTOSE-3-O-SULFOTRANSFERASE"/>
    <property type="match status" value="1"/>
</dbReference>
<dbReference type="Pfam" id="PF06990">
    <property type="entry name" value="Gal-3-0_sulfotr"/>
    <property type="match status" value="1"/>
</dbReference>
<keyword evidence="4 11" id="KW-0812">Transmembrane</keyword>
<gene>
    <name evidence="13" type="primary">LOC118410275</name>
</gene>
<evidence type="ECO:0000256" key="8">
    <source>
        <dbReference type="ARBA" id="ARBA00023136"/>
    </source>
</evidence>
<dbReference type="Proteomes" id="UP000001554">
    <property type="component" value="Chromosome 2"/>
</dbReference>
<keyword evidence="8 11" id="KW-0472">Membrane</keyword>
<comment type="similarity">
    <text evidence="2">Belongs to the galactose-3-O-sulfotransferase family.</text>
</comment>
<dbReference type="InterPro" id="IPR009729">
    <property type="entry name" value="Gal-3-0_sulfotransfrase"/>
</dbReference>
<proteinExistence type="inferred from homology"/>
<dbReference type="GeneID" id="118410275"/>
<reference evidence="13" key="2">
    <citation type="submission" date="2025-08" db="UniProtKB">
        <authorList>
            <consortium name="RefSeq"/>
        </authorList>
    </citation>
    <scope>IDENTIFICATION</scope>
    <source>
        <strain evidence="13">S238N-H82</strain>
        <tissue evidence="13">Testes</tissue>
    </source>
</reference>
<dbReference type="PANTHER" id="PTHR14647:SF87">
    <property type="entry name" value="PUTATIVE-RELATED"/>
    <property type="match status" value="1"/>
</dbReference>
<evidence type="ECO:0000256" key="10">
    <source>
        <dbReference type="SAM" id="MobiDB-lite"/>
    </source>
</evidence>
<dbReference type="SUPFAM" id="SSF52540">
    <property type="entry name" value="P-loop containing nucleoside triphosphate hydrolases"/>
    <property type="match status" value="1"/>
</dbReference>
<dbReference type="InterPro" id="IPR027417">
    <property type="entry name" value="P-loop_NTPase"/>
</dbReference>
<evidence type="ECO:0000313" key="12">
    <source>
        <dbReference type="Proteomes" id="UP000001554"/>
    </source>
</evidence>
<keyword evidence="5" id="KW-0735">Signal-anchor</keyword>
<dbReference type="OrthoDB" id="514299at2759"/>
<reference evidence="12" key="1">
    <citation type="journal article" date="2020" name="Nat. Ecol. Evol.">
        <title>Deeply conserved synteny resolves early events in vertebrate evolution.</title>
        <authorList>
            <person name="Simakov O."/>
            <person name="Marletaz F."/>
            <person name="Yue J.X."/>
            <person name="O'Connell B."/>
            <person name="Jenkins J."/>
            <person name="Brandt A."/>
            <person name="Calef R."/>
            <person name="Tung C.H."/>
            <person name="Huang T.K."/>
            <person name="Schmutz J."/>
            <person name="Satoh N."/>
            <person name="Yu J.K."/>
            <person name="Putnam N.H."/>
            <person name="Green R.E."/>
            <person name="Rokhsar D.S."/>
        </authorList>
    </citation>
    <scope>NUCLEOTIDE SEQUENCE [LARGE SCALE GENOMIC DNA]</scope>
    <source>
        <strain evidence="12">S238N-H82</strain>
    </source>
</reference>
<dbReference type="Gene3D" id="3.40.50.300">
    <property type="entry name" value="P-loop containing nucleotide triphosphate hydrolases"/>
    <property type="match status" value="1"/>
</dbReference>
<dbReference type="GO" id="GO:0009247">
    <property type="term" value="P:glycolipid biosynthetic process"/>
    <property type="evidence" value="ECO:0007669"/>
    <property type="project" value="InterPro"/>
</dbReference>
<dbReference type="AlphaFoldDB" id="A0A9J7MHJ2"/>
<feature type="compositionally biased region" description="Acidic residues" evidence="10">
    <location>
        <begin position="149"/>
        <end position="159"/>
    </location>
</feature>
<evidence type="ECO:0000256" key="11">
    <source>
        <dbReference type="SAM" id="Phobius"/>
    </source>
</evidence>
<keyword evidence="9" id="KW-0325">Glycoprotein</keyword>
<evidence type="ECO:0000256" key="5">
    <source>
        <dbReference type="ARBA" id="ARBA00022968"/>
    </source>
</evidence>
<name>A0A9J7MHJ2_BRAFL</name>
<sequence length="520" mass="60413">MFSRPTLKEDKPSVSMVQLPQAVRANLPAVTLPRLHTHPFGTMRRSRLRIMLIALLWLVFLSAINWVITSHVMKRNPSSSTHIVQGAGPLAPHAQKINPNQQNIHPENDKMPDQGQNEKSDNDDEFFKSEEDDDVDDDNQEEPEKFMAEDEQVSQEESDERGQNEVAIEGGEGEDCERKNNFVFIKVHKAGSTTAMGIFLRYGYEHNLTFVLPRRTPSLGWPAQLNEDFYIPLKNNAFNILTHHTVYNRDLIGQIMPKDSYYLAILRHPINILKSVFNWCSLDSRLSIKSDNPVAYFLENIDQYAKQLDGVDSPVTLRNFMSFEFGYKSSPVQPSDDEIQIFVQTIKKDFNLIMILEHLDESLVLLRRIMCWDITDILYLTKNAESYDYRRAEISSDEVRMHREMSKVDYALFEHFNATLWEKIEQQGSNFKDEVEHFKTVNGKVTKYCVALDHSAVLTFNETKWYSTFSVDMEFCKNLYKPQKAYDKELKARQEPLVTDTYWDTKADVEARWVRPKLPC</sequence>
<dbReference type="RefSeq" id="XP_035667727.1">
    <property type="nucleotide sequence ID" value="XM_035811834.1"/>
</dbReference>
<evidence type="ECO:0000313" key="13">
    <source>
        <dbReference type="RefSeq" id="XP_035667727.1"/>
    </source>
</evidence>
<feature type="compositionally biased region" description="Basic and acidic residues" evidence="10">
    <location>
        <begin position="106"/>
        <end position="129"/>
    </location>
</feature>
<feature type="transmembrane region" description="Helical" evidence="11">
    <location>
        <begin position="50"/>
        <end position="68"/>
    </location>
</feature>
<evidence type="ECO:0000256" key="1">
    <source>
        <dbReference type="ARBA" id="ARBA00004323"/>
    </source>
</evidence>
<keyword evidence="7" id="KW-0333">Golgi apparatus</keyword>
<dbReference type="KEGG" id="bfo:118410275"/>
<accession>A0A9J7MHJ2</accession>
<dbReference type="GO" id="GO:0001733">
    <property type="term" value="F:galactosylceramide sulfotransferase activity"/>
    <property type="evidence" value="ECO:0007669"/>
    <property type="project" value="InterPro"/>
</dbReference>
<evidence type="ECO:0000256" key="9">
    <source>
        <dbReference type="ARBA" id="ARBA00023180"/>
    </source>
</evidence>